<dbReference type="Gene3D" id="3.10.129.10">
    <property type="entry name" value="Hotdog Thioesterase"/>
    <property type="match status" value="1"/>
</dbReference>
<dbReference type="Proteomes" id="UP000253551">
    <property type="component" value="Unassembled WGS sequence"/>
</dbReference>
<protein>
    <recommendedName>
        <fullName evidence="3">N-terminal of MaoC-like dehydratase domain-containing protein</fullName>
    </recommendedName>
</protein>
<proteinExistence type="predicted"/>
<name>A0A367KRR8_RHIST</name>
<evidence type="ECO:0008006" key="3">
    <source>
        <dbReference type="Google" id="ProtNLM"/>
    </source>
</evidence>
<dbReference type="GO" id="GO:0005739">
    <property type="term" value="C:mitochondrion"/>
    <property type="evidence" value="ECO:0007669"/>
    <property type="project" value="TreeGrafter"/>
</dbReference>
<dbReference type="InterPro" id="IPR029069">
    <property type="entry name" value="HotDog_dom_sf"/>
</dbReference>
<dbReference type="InterPro" id="IPR052741">
    <property type="entry name" value="Mitochondrial_HTD2"/>
</dbReference>
<dbReference type="PANTHER" id="PTHR28152:SF1">
    <property type="entry name" value="HYDROXYACYL-THIOESTER DEHYDRATASE TYPE 2, MITOCHONDRIAL"/>
    <property type="match status" value="1"/>
</dbReference>
<dbReference type="GO" id="GO:0019171">
    <property type="term" value="F:(3R)-hydroxyacyl-[acyl-carrier-protein] dehydratase activity"/>
    <property type="evidence" value="ECO:0007669"/>
    <property type="project" value="TreeGrafter"/>
</dbReference>
<gene>
    <name evidence="1" type="ORF">CU098_012897</name>
</gene>
<accession>A0A367KRR8</accession>
<dbReference type="EMBL" id="PJQM01000649">
    <property type="protein sequence ID" value="RCI04552.1"/>
    <property type="molecule type" value="Genomic_DNA"/>
</dbReference>
<dbReference type="STRING" id="4846.A0A367KRR8"/>
<dbReference type="OrthoDB" id="3257538at2759"/>
<reference evidence="1 2" key="1">
    <citation type="journal article" date="2018" name="G3 (Bethesda)">
        <title>Phylogenetic and Phylogenomic Definition of Rhizopus Species.</title>
        <authorList>
            <person name="Gryganskyi A.P."/>
            <person name="Golan J."/>
            <person name="Dolatabadi S."/>
            <person name="Mondo S."/>
            <person name="Robb S."/>
            <person name="Idnurm A."/>
            <person name="Muszewska A."/>
            <person name="Steczkiewicz K."/>
            <person name="Masonjones S."/>
            <person name="Liao H.L."/>
            <person name="Gajdeczka M.T."/>
            <person name="Anike F."/>
            <person name="Vuek A."/>
            <person name="Anishchenko I.M."/>
            <person name="Voigt K."/>
            <person name="de Hoog G.S."/>
            <person name="Smith M.E."/>
            <person name="Heitman J."/>
            <person name="Vilgalys R."/>
            <person name="Stajich J.E."/>
        </authorList>
    </citation>
    <scope>NUCLEOTIDE SEQUENCE [LARGE SCALE GENOMIC DNA]</scope>
    <source>
        <strain evidence="1 2">LSU 92-RS-03</strain>
    </source>
</reference>
<keyword evidence="2" id="KW-1185">Reference proteome</keyword>
<dbReference type="AlphaFoldDB" id="A0A367KRR8"/>
<sequence>MQSILKLNTIKALSNRNIKYGVNLTRMFSSNNQDIETWKSKVPKLESTDTITASQINLLGNTLNHPRFNYDQIPSQGSEIPPGWHIAFFPPRLPEKELSQDGYDTTWTPPEPYKRRMWAGGKLEWRTSNPLRVGDQVRLEANLCKVDIKQDGQAAHVWADYEFHNKHGLSLAESRCWIYTDGQPSRKESVSEVTDNSSSSPNVLSNPEFTFSVTPSPVTLFRFSALTFNAHLIHYDNTFATQVEKQKGCLTHGPLSLVYMINQLDQHLATKDVDQSAGHHKSGSRKIKSIEYRCLNPLPVNEPLTVSGKCKTESDSEPTYDLWITDNSGKVAVKGLAVIDRIK</sequence>
<comment type="caution">
    <text evidence="1">The sequence shown here is derived from an EMBL/GenBank/DDBJ whole genome shotgun (WGS) entry which is preliminary data.</text>
</comment>
<evidence type="ECO:0000313" key="1">
    <source>
        <dbReference type="EMBL" id="RCI04552.1"/>
    </source>
</evidence>
<dbReference type="PANTHER" id="PTHR28152">
    <property type="entry name" value="HYDROXYACYL-THIOESTER DEHYDRATASE TYPE 2, MITOCHONDRIAL"/>
    <property type="match status" value="1"/>
</dbReference>
<organism evidence="1 2">
    <name type="scientific">Rhizopus stolonifer</name>
    <name type="common">Rhizopus nigricans</name>
    <dbReference type="NCBI Taxonomy" id="4846"/>
    <lineage>
        <taxon>Eukaryota</taxon>
        <taxon>Fungi</taxon>
        <taxon>Fungi incertae sedis</taxon>
        <taxon>Mucoromycota</taxon>
        <taxon>Mucoromycotina</taxon>
        <taxon>Mucoromycetes</taxon>
        <taxon>Mucorales</taxon>
        <taxon>Mucorineae</taxon>
        <taxon>Rhizopodaceae</taxon>
        <taxon>Rhizopus</taxon>
    </lineage>
</organism>
<dbReference type="SUPFAM" id="SSF54637">
    <property type="entry name" value="Thioesterase/thiol ester dehydrase-isomerase"/>
    <property type="match status" value="1"/>
</dbReference>
<evidence type="ECO:0000313" key="2">
    <source>
        <dbReference type="Proteomes" id="UP000253551"/>
    </source>
</evidence>